<evidence type="ECO:0000313" key="5">
    <source>
        <dbReference type="EMBL" id="KAF7166112.1"/>
    </source>
</evidence>
<dbReference type="GO" id="GO:0032259">
    <property type="term" value="P:methylation"/>
    <property type="evidence" value="ECO:0007669"/>
    <property type="project" value="UniProtKB-KW"/>
</dbReference>
<dbReference type="Pfam" id="PF10017">
    <property type="entry name" value="Methyltransf_33"/>
    <property type="match status" value="1"/>
</dbReference>
<reference evidence="4" key="1">
    <citation type="submission" date="2020-06" db="EMBL/GenBank/DDBJ databases">
        <title>Draft genome sequences of strains closely related to Aspergillus parafelis and Aspergillus hiratsukae.</title>
        <authorList>
            <person name="Dos Santos R.A.C."/>
            <person name="Rivero-Menendez O."/>
            <person name="Steenwyk J.L."/>
            <person name="Mead M.E."/>
            <person name="Goldman G.H."/>
            <person name="Alastruey-Izquierdo A."/>
            <person name="Rokas A."/>
        </authorList>
    </citation>
    <scope>NUCLEOTIDE SEQUENCE</scope>
    <source>
        <strain evidence="4">CNM-CM5793</strain>
        <strain evidence="5">CNM-CM6106</strain>
    </source>
</reference>
<evidence type="ECO:0000259" key="3">
    <source>
        <dbReference type="Pfam" id="PF10017"/>
    </source>
</evidence>
<gene>
    <name evidence="4" type="ORF">CNMCM5793_000741</name>
    <name evidence="5" type="ORF">CNMCM6106_002070</name>
</gene>
<keyword evidence="2" id="KW-0808">Transferase</keyword>
<dbReference type="NCBIfam" id="TIGR03439">
    <property type="entry name" value="methyl_EasF"/>
    <property type="match status" value="1"/>
</dbReference>
<organism evidence="4 6">
    <name type="scientific">Aspergillus hiratsukae</name>
    <dbReference type="NCBI Taxonomy" id="1194566"/>
    <lineage>
        <taxon>Eukaryota</taxon>
        <taxon>Fungi</taxon>
        <taxon>Dikarya</taxon>
        <taxon>Ascomycota</taxon>
        <taxon>Pezizomycotina</taxon>
        <taxon>Eurotiomycetes</taxon>
        <taxon>Eurotiomycetidae</taxon>
        <taxon>Eurotiales</taxon>
        <taxon>Aspergillaceae</taxon>
        <taxon>Aspergillus</taxon>
        <taxon>Aspergillus subgen. Fumigati</taxon>
    </lineage>
</organism>
<dbReference type="InterPro" id="IPR051128">
    <property type="entry name" value="EgtD_Methyltrsf_superfamily"/>
</dbReference>
<dbReference type="PANTHER" id="PTHR43397">
    <property type="entry name" value="ERGOTHIONEINE BIOSYNTHESIS PROTEIN 1"/>
    <property type="match status" value="1"/>
</dbReference>
<dbReference type="EMBL" id="JACBAD010002120">
    <property type="protein sequence ID" value="KAF7114971.1"/>
    <property type="molecule type" value="Genomic_DNA"/>
</dbReference>
<evidence type="ECO:0000313" key="4">
    <source>
        <dbReference type="EMBL" id="KAF7114971.1"/>
    </source>
</evidence>
<dbReference type="InterPro" id="IPR029063">
    <property type="entry name" value="SAM-dependent_MTases_sf"/>
</dbReference>
<dbReference type="AlphaFoldDB" id="A0A8H6P111"/>
<dbReference type="Proteomes" id="UP000662466">
    <property type="component" value="Unassembled WGS sequence"/>
</dbReference>
<evidence type="ECO:0000313" key="6">
    <source>
        <dbReference type="Proteomes" id="UP000630445"/>
    </source>
</evidence>
<comment type="caution">
    <text evidence="4">The sequence shown here is derived from an EMBL/GenBank/DDBJ whole genome shotgun (WGS) entry which is preliminary data.</text>
</comment>
<sequence length="255" mass="28098">MVNDVLCRGLDKVLLLLDALEAQKKDIVYYALDLSYDELVSTLEAIPEPRYHHVQIGALHGTFEDGLRYVQNEPAMRSRPHCMLLLGLTLGNYSRANAALFLKSIADSALADSPAGSSIIVTLDSCKTPTKVLRAYTAEGVCPSALASLDYANTLFGPHNGPVFNPCDWDFHSEWNFALGRHEASLITRGKDIRLGGSLTHVVVSREEKVRFGCSYKYDSQEREVLFKAAGLREAASWTVDGCDVAFYLLALPVE</sequence>
<name>A0A8H6P111_9EURO</name>
<dbReference type="PANTHER" id="PTHR43397:SF1">
    <property type="entry name" value="ERGOTHIONEINE BIOSYNTHESIS PROTEIN 1"/>
    <property type="match status" value="1"/>
</dbReference>
<dbReference type="OrthoDB" id="659at2759"/>
<dbReference type="InterPro" id="IPR017805">
    <property type="entry name" value="SAM_MeTrfase_EasF-type_put"/>
</dbReference>
<keyword evidence="6" id="KW-1185">Reference proteome</keyword>
<dbReference type="EMBL" id="JACBAF010002150">
    <property type="protein sequence ID" value="KAF7166112.1"/>
    <property type="molecule type" value="Genomic_DNA"/>
</dbReference>
<keyword evidence="1" id="KW-0489">Methyltransferase</keyword>
<feature type="domain" description="Histidine-specific methyltransferase SAM-dependent" evidence="3">
    <location>
        <begin position="10"/>
        <end position="250"/>
    </location>
</feature>
<dbReference type="Gene3D" id="3.40.50.150">
    <property type="entry name" value="Vaccinia Virus protein VP39"/>
    <property type="match status" value="1"/>
</dbReference>
<evidence type="ECO:0000256" key="1">
    <source>
        <dbReference type="ARBA" id="ARBA00022603"/>
    </source>
</evidence>
<dbReference type="GO" id="GO:0008168">
    <property type="term" value="F:methyltransferase activity"/>
    <property type="evidence" value="ECO:0007669"/>
    <property type="project" value="UniProtKB-KW"/>
</dbReference>
<dbReference type="Proteomes" id="UP000630445">
    <property type="component" value="Unassembled WGS sequence"/>
</dbReference>
<accession>A0A8H6P111</accession>
<dbReference type="InterPro" id="IPR019257">
    <property type="entry name" value="MeTrfase_dom"/>
</dbReference>
<evidence type="ECO:0000256" key="2">
    <source>
        <dbReference type="ARBA" id="ARBA00022679"/>
    </source>
</evidence>
<protein>
    <recommendedName>
        <fullName evidence="3">Histidine-specific methyltransferase SAM-dependent domain-containing protein</fullName>
    </recommendedName>
</protein>
<proteinExistence type="predicted"/>